<keyword evidence="1" id="KW-0812">Transmembrane</keyword>
<evidence type="ECO:0000313" key="3">
    <source>
        <dbReference type="Proteomes" id="UP000614460"/>
    </source>
</evidence>
<comment type="caution">
    <text evidence="2">The sequence shown here is derived from an EMBL/GenBank/DDBJ whole genome shotgun (WGS) entry which is preliminary data.</text>
</comment>
<keyword evidence="1" id="KW-0472">Membrane</keyword>
<evidence type="ECO:0000256" key="1">
    <source>
        <dbReference type="SAM" id="Phobius"/>
    </source>
</evidence>
<dbReference type="RefSeq" id="WP_182498189.1">
    <property type="nucleotide sequence ID" value="NZ_BMKM01000008.1"/>
</dbReference>
<evidence type="ECO:0000313" key="2">
    <source>
        <dbReference type="EMBL" id="GGE28918.1"/>
    </source>
</evidence>
<dbReference type="EMBL" id="BMKM01000008">
    <property type="protein sequence ID" value="GGE28918.1"/>
    <property type="molecule type" value="Genomic_DNA"/>
</dbReference>
<gene>
    <name evidence="2" type="ORF">GCM10011516_28310</name>
</gene>
<organism evidence="2 3">
    <name type="scientific">Sphingobacterium cellulitidis</name>
    <dbReference type="NCBI Taxonomy" id="1768011"/>
    <lineage>
        <taxon>Bacteria</taxon>
        <taxon>Pseudomonadati</taxon>
        <taxon>Bacteroidota</taxon>
        <taxon>Sphingobacteriia</taxon>
        <taxon>Sphingobacteriales</taxon>
        <taxon>Sphingobacteriaceae</taxon>
        <taxon>Sphingobacterium</taxon>
    </lineage>
</organism>
<feature type="transmembrane region" description="Helical" evidence="1">
    <location>
        <begin position="138"/>
        <end position="163"/>
    </location>
</feature>
<keyword evidence="3" id="KW-1185">Reference proteome</keyword>
<proteinExistence type="predicted"/>
<feature type="transmembrane region" description="Helical" evidence="1">
    <location>
        <begin position="46"/>
        <end position="70"/>
    </location>
</feature>
<dbReference type="Proteomes" id="UP000614460">
    <property type="component" value="Unassembled WGS sequence"/>
</dbReference>
<evidence type="ECO:0008006" key="4">
    <source>
        <dbReference type="Google" id="ProtNLM"/>
    </source>
</evidence>
<sequence>MENNENNFESPGNENPHYNPGQSFTELKLGPISIEHLREVAKWAKFLSIVAMVGLILYFVLVVIFLLYFIGNSSTSAEQINAFASIPILLMVLIFIGIYFTPILWLYKFSTNLQSAINVRNSEQLTVAFNYLRKHYKFIGIIAIIGIAFYALSIIGVISTGVISTLVGAGGL</sequence>
<dbReference type="AlphaFoldDB" id="A0A8H9G4N5"/>
<keyword evidence="1" id="KW-1133">Transmembrane helix</keyword>
<feature type="transmembrane region" description="Helical" evidence="1">
    <location>
        <begin position="82"/>
        <end position="107"/>
    </location>
</feature>
<reference evidence="2" key="1">
    <citation type="journal article" date="2014" name="Int. J. Syst. Evol. Microbiol.">
        <title>Complete genome sequence of Corynebacterium casei LMG S-19264T (=DSM 44701T), isolated from a smear-ripened cheese.</title>
        <authorList>
            <consortium name="US DOE Joint Genome Institute (JGI-PGF)"/>
            <person name="Walter F."/>
            <person name="Albersmeier A."/>
            <person name="Kalinowski J."/>
            <person name="Ruckert C."/>
        </authorList>
    </citation>
    <scope>NUCLEOTIDE SEQUENCE</scope>
    <source>
        <strain evidence="2">CGMCC 1.15966</strain>
    </source>
</reference>
<accession>A0A8H9G4N5</accession>
<reference evidence="2" key="2">
    <citation type="submission" date="2020-09" db="EMBL/GenBank/DDBJ databases">
        <authorList>
            <person name="Sun Q."/>
            <person name="Zhou Y."/>
        </authorList>
    </citation>
    <scope>NUCLEOTIDE SEQUENCE</scope>
    <source>
        <strain evidence="2">CGMCC 1.15966</strain>
    </source>
</reference>
<protein>
    <recommendedName>
        <fullName evidence="4">DUF5362 domain-containing protein</fullName>
    </recommendedName>
</protein>
<name>A0A8H9G4N5_9SPHI</name>